<name>A0A6H1ZDL0_9ZZZZ</name>
<dbReference type="EMBL" id="MT143992">
    <property type="protein sequence ID" value="QJA45549.1"/>
    <property type="molecule type" value="Genomic_DNA"/>
</dbReference>
<proteinExistence type="predicted"/>
<reference evidence="1" key="1">
    <citation type="submission" date="2020-03" db="EMBL/GenBank/DDBJ databases">
        <title>The deep terrestrial virosphere.</title>
        <authorList>
            <person name="Holmfeldt K."/>
            <person name="Nilsson E."/>
            <person name="Simone D."/>
            <person name="Lopez-Fernandez M."/>
            <person name="Wu X."/>
            <person name="de Brujin I."/>
            <person name="Lundin D."/>
            <person name="Andersson A."/>
            <person name="Bertilsson S."/>
            <person name="Dopson M."/>
        </authorList>
    </citation>
    <scope>NUCLEOTIDE SEQUENCE</scope>
    <source>
        <strain evidence="1">TM448A00246</strain>
    </source>
</reference>
<sequence length="97" mass="11241">MAISKSQMKRLEVQGVDMNLQKIYHDSDGNKCNILEIIKKEPEWAANIIQHYEAANQDLRKKLMDIISKIVNIGHNNDCLFCGFKDREAKEARMGYE</sequence>
<organism evidence="1">
    <name type="scientific">viral metagenome</name>
    <dbReference type="NCBI Taxonomy" id="1070528"/>
    <lineage>
        <taxon>unclassified sequences</taxon>
        <taxon>metagenomes</taxon>
        <taxon>organismal metagenomes</taxon>
    </lineage>
</organism>
<gene>
    <name evidence="1" type="ORF">TM448A00246_0040</name>
</gene>
<protein>
    <submittedName>
        <fullName evidence="1">Uncharacterized protein</fullName>
    </submittedName>
</protein>
<evidence type="ECO:0000313" key="1">
    <source>
        <dbReference type="EMBL" id="QJA45549.1"/>
    </source>
</evidence>
<dbReference type="AlphaFoldDB" id="A0A6H1ZDL0"/>
<accession>A0A6H1ZDL0</accession>